<dbReference type="Pfam" id="PF14089">
    <property type="entry name" value="KbaA"/>
    <property type="match status" value="1"/>
</dbReference>
<feature type="transmembrane region" description="Helical" evidence="1">
    <location>
        <begin position="115"/>
        <end position="135"/>
    </location>
</feature>
<reference evidence="2 3" key="1">
    <citation type="submission" date="2018-06" db="EMBL/GenBank/DDBJ databases">
        <title>Freshwater and sediment microbial communities from various areas in North America, analyzing microbe dynamics in response to fracking.</title>
        <authorList>
            <person name="Lamendella R."/>
        </authorList>
    </citation>
    <scope>NUCLEOTIDE SEQUENCE [LARGE SCALE GENOMIC DNA]</scope>
    <source>
        <strain evidence="2 3">97B</strain>
    </source>
</reference>
<proteinExistence type="predicted"/>
<keyword evidence="1" id="KW-0472">Membrane</keyword>
<evidence type="ECO:0000313" key="3">
    <source>
        <dbReference type="Proteomes" id="UP000252118"/>
    </source>
</evidence>
<dbReference type="PIRSF" id="PIRSF029886">
    <property type="entry name" value="KBAA"/>
    <property type="match status" value="1"/>
</dbReference>
<dbReference type="RefSeq" id="WP_113970912.1">
    <property type="nucleotide sequence ID" value="NZ_QNRJ01000019.1"/>
</dbReference>
<dbReference type="SMART" id="SM01251">
    <property type="entry name" value="KbaA"/>
    <property type="match status" value="1"/>
</dbReference>
<dbReference type="Proteomes" id="UP000252118">
    <property type="component" value="Unassembled WGS sequence"/>
</dbReference>
<dbReference type="OrthoDB" id="2374256at2"/>
<evidence type="ECO:0000313" key="2">
    <source>
        <dbReference type="EMBL" id="RBP02001.1"/>
    </source>
</evidence>
<feature type="transmembrane region" description="Helical" evidence="1">
    <location>
        <begin position="7"/>
        <end position="28"/>
    </location>
</feature>
<keyword evidence="1" id="KW-0812">Transmembrane</keyword>
<protein>
    <submittedName>
        <fullName evidence="2">KinB signaling pathway activation protein</fullName>
    </submittedName>
</protein>
<name>A0A366EHS6_9BACI</name>
<gene>
    <name evidence="2" type="ORF">DET59_11978</name>
</gene>
<accession>A0A366EHS6</accession>
<sequence length="211" mass="24260">MTIRNWIRFFIHTLVIGGAVTAIAALLIRWDQFGPYIQDGNVIGILSSLLWFIFVGFTFSVISQMGYFAYLTIHQFGMGMFKGLWNPVQVVLIALVLFDLIYFRFRAFAEEGESYTPYIFLGIGILVVGLIVAYMKNQQSETKTNTFVSALFFMIVVTTLEWLPVLLVNSVKWLYLMLLALLACNAFQLLRLPKYIEKSQLERQRKQPTKS</sequence>
<feature type="transmembrane region" description="Helical" evidence="1">
    <location>
        <begin position="83"/>
        <end position="103"/>
    </location>
</feature>
<dbReference type="AlphaFoldDB" id="A0A366EHS6"/>
<keyword evidence="1" id="KW-1133">Transmembrane helix</keyword>
<dbReference type="InterPro" id="IPR024164">
    <property type="entry name" value="KinB-signalling_activ"/>
</dbReference>
<organism evidence="2 3">
    <name type="scientific">Rossellomorea aquimaris</name>
    <dbReference type="NCBI Taxonomy" id="189382"/>
    <lineage>
        <taxon>Bacteria</taxon>
        <taxon>Bacillati</taxon>
        <taxon>Bacillota</taxon>
        <taxon>Bacilli</taxon>
        <taxon>Bacillales</taxon>
        <taxon>Bacillaceae</taxon>
        <taxon>Rossellomorea</taxon>
    </lineage>
</organism>
<feature type="transmembrane region" description="Helical" evidence="1">
    <location>
        <begin position="173"/>
        <end position="190"/>
    </location>
</feature>
<evidence type="ECO:0000256" key="1">
    <source>
        <dbReference type="SAM" id="Phobius"/>
    </source>
</evidence>
<comment type="caution">
    <text evidence="2">The sequence shown here is derived from an EMBL/GenBank/DDBJ whole genome shotgun (WGS) entry which is preliminary data.</text>
</comment>
<feature type="transmembrane region" description="Helical" evidence="1">
    <location>
        <begin position="48"/>
        <end position="71"/>
    </location>
</feature>
<dbReference type="EMBL" id="QNRJ01000019">
    <property type="protein sequence ID" value="RBP02001.1"/>
    <property type="molecule type" value="Genomic_DNA"/>
</dbReference>
<feature type="transmembrane region" description="Helical" evidence="1">
    <location>
        <begin position="147"/>
        <end position="167"/>
    </location>
</feature>
<dbReference type="GO" id="GO:0045881">
    <property type="term" value="P:positive regulation of sporulation resulting in formation of a cellular spore"/>
    <property type="evidence" value="ECO:0007669"/>
    <property type="project" value="InterPro"/>
</dbReference>